<keyword evidence="1" id="KW-0732">Signal</keyword>
<evidence type="ECO:0000313" key="2">
    <source>
        <dbReference type="EMBL" id="MED6246424.1"/>
    </source>
</evidence>
<proteinExistence type="predicted"/>
<name>A0ABU7B856_9TELE</name>
<evidence type="ECO:0000256" key="1">
    <source>
        <dbReference type="SAM" id="SignalP"/>
    </source>
</evidence>
<evidence type="ECO:0000313" key="3">
    <source>
        <dbReference type="Proteomes" id="UP001345963"/>
    </source>
</evidence>
<dbReference type="EMBL" id="JAHUTI010042983">
    <property type="protein sequence ID" value="MED6246424.1"/>
    <property type="molecule type" value="Genomic_DNA"/>
</dbReference>
<feature type="signal peptide" evidence="1">
    <location>
        <begin position="1"/>
        <end position="17"/>
    </location>
</feature>
<feature type="chain" id="PRO_5047416748" evidence="1">
    <location>
        <begin position="18"/>
        <end position="104"/>
    </location>
</feature>
<sequence>MPITSLLLILHFGLLHFLRFPENRSGRGGDIVSRATGWIWMGLAEGWAEEETDVTGLTGENILNLVSDEIICLYGVLYEVFSEMQSWRKEWLETHGWRGRELFQ</sequence>
<keyword evidence="3" id="KW-1185">Reference proteome</keyword>
<dbReference type="Proteomes" id="UP001345963">
    <property type="component" value="Unassembled WGS sequence"/>
</dbReference>
<comment type="caution">
    <text evidence="2">The sequence shown here is derived from an EMBL/GenBank/DDBJ whole genome shotgun (WGS) entry which is preliminary data.</text>
</comment>
<gene>
    <name evidence="2" type="ORF">ATANTOWER_017640</name>
</gene>
<reference evidence="2 3" key="1">
    <citation type="submission" date="2021-07" db="EMBL/GenBank/DDBJ databases">
        <authorList>
            <person name="Palmer J.M."/>
        </authorList>
    </citation>
    <scope>NUCLEOTIDE SEQUENCE [LARGE SCALE GENOMIC DNA]</scope>
    <source>
        <strain evidence="2 3">AT_MEX2019</strain>
        <tissue evidence="2">Muscle</tissue>
    </source>
</reference>
<accession>A0ABU7B856</accession>
<organism evidence="2 3">
    <name type="scientific">Ataeniobius toweri</name>
    <dbReference type="NCBI Taxonomy" id="208326"/>
    <lineage>
        <taxon>Eukaryota</taxon>
        <taxon>Metazoa</taxon>
        <taxon>Chordata</taxon>
        <taxon>Craniata</taxon>
        <taxon>Vertebrata</taxon>
        <taxon>Euteleostomi</taxon>
        <taxon>Actinopterygii</taxon>
        <taxon>Neopterygii</taxon>
        <taxon>Teleostei</taxon>
        <taxon>Neoteleostei</taxon>
        <taxon>Acanthomorphata</taxon>
        <taxon>Ovalentaria</taxon>
        <taxon>Atherinomorphae</taxon>
        <taxon>Cyprinodontiformes</taxon>
        <taxon>Goodeidae</taxon>
        <taxon>Ataeniobius</taxon>
    </lineage>
</organism>
<protein>
    <submittedName>
        <fullName evidence="2">Uncharacterized protein</fullName>
    </submittedName>
</protein>